<dbReference type="PANTHER" id="PTHR42879:SF2">
    <property type="entry name" value="3-OXOACYL-[ACYL-CARRIER-PROTEIN] REDUCTASE FABG"/>
    <property type="match status" value="1"/>
</dbReference>
<dbReference type="InterPro" id="IPR050259">
    <property type="entry name" value="SDR"/>
</dbReference>
<organism evidence="2 3">
    <name type="scientific">Streptomyces longisporus</name>
    <dbReference type="NCBI Taxonomy" id="1948"/>
    <lineage>
        <taxon>Bacteria</taxon>
        <taxon>Bacillati</taxon>
        <taxon>Actinomycetota</taxon>
        <taxon>Actinomycetes</taxon>
        <taxon>Kitasatosporales</taxon>
        <taxon>Streptomycetaceae</taxon>
        <taxon>Streptomyces</taxon>
    </lineage>
</organism>
<dbReference type="Proteomes" id="UP001501777">
    <property type="component" value="Unassembled WGS sequence"/>
</dbReference>
<evidence type="ECO:0000256" key="1">
    <source>
        <dbReference type="ARBA" id="ARBA00006484"/>
    </source>
</evidence>
<comment type="similarity">
    <text evidence="1">Belongs to the short-chain dehydrogenases/reductases (SDR) family.</text>
</comment>
<dbReference type="PRINTS" id="PR00080">
    <property type="entry name" value="SDRFAMILY"/>
</dbReference>
<dbReference type="Pfam" id="PF13561">
    <property type="entry name" value="adh_short_C2"/>
    <property type="match status" value="1"/>
</dbReference>
<dbReference type="SUPFAM" id="SSF51735">
    <property type="entry name" value="NAD(P)-binding Rossmann-fold domains"/>
    <property type="match status" value="1"/>
</dbReference>
<protein>
    <submittedName>
        <fullName evidence="2">SDR family oxidoreductase</fullName>
    </submittedName>
</protein>
<dbReference type="InterPro" id="IPR002347">
    <property type="entry name" value="SDR_fam"/>
</dbReference>
<dbReference type="EMBL" id="BAAASG010000007">
    <property type="protein sequence ID" value="GAA2490456.1"/>
    <property type="molecule type" value="Genomic_DNA"/>
</dbReference>
<evidence type="ECO:0000313" key="3">
    <source>
        <dbReference type="Proteomes" id="UP001501777"/>
    </source>
</evidence>
<dbReference type="RefSeq" id="WP_344400898.1">
    <property type="nucleotide sequence ID" value="NZ_BAAASG010000007.1"/>
</dbReference>
<reference evidence="3" key="1">
    <citation type="journal article" date="2019" name="Int. J. Syst. Evol. Microbiol.">
        <title>The Global Catalogue of Microorganisms (GCM) 10K type strain sequencing project: providing services to taxonomists for standard genome sequencing and annotation.</title>
        <authorList>
            <consortium name="The Broad Institute Genomics Platform"/>
            <consortium name="The Broad Institute Genome Sequencing Center for Infectious Disease"/>
            <person name="Wu L."/>
            <person name="Ma J."/>
        </authorList>
    </citation>
    <scope>NUCLEOTIDE SEQUENCE [LARGE SCALE GENOMIC DNA]</scope>
    <source>
        <strain evidence="3">JCM 4395</strain>
    </source>
</reference>
<dbReference type="PANTHER" id="PTHR42879">
    <property type="entry name" value="3-OXOACYL-(ACYL-CARRIER-PROTEIN) REDUCTASE"/>
    <property type="match status" value="1"/>
</dbReference>
<keyword evidence="3" id="KW-1185">Reference proteome</keyword>
<name>A0ABP5Z3T9_STRLO</name>
<dbReference type="PRINTS" id="PR00081">
    <property type="entry name" value="GDHRDH"/>
</dbReference>
<sequence>MKTTSKPTALVTGGSRGIGAATSRALAARGHRVAVNYFSNREAADQVVKQIETEGGEAFAVQADVYDPRQAAELLERSAADGRLDVLVCNAGARFTPTPLPSLSWDDFNAKVTNELASVYTLTQRALAVMGAQGGGRIVYVSSAMADGPPTVGMAAHGTAKAALNTFARFVAYEAGPLGINVNVVAPGYVRTEASAGLPAEIQQRLAERTPLGRVAEPEDVAGAIAMLVGAEAGFVTGSVVTVDGGHGVGRP</sequence>
<gene>
    <name evidence="2" type="ORF">GCM10010276_32030</name>
</gene>
<dbReference type="Gene3D" id="3.40.50.720">
    <property type="entry name" value="NAD(P)-binding Rossmann-like Domain"/>
    <property type="match status" value="1"/>
</dbReference>
<comment type="caution">
    <text evidence="2">The sequence shown here is derived from an EMBL/GenBank/DDBJ whole genome shotgun (WGS) entry which is preliminary data.</text>
</comment>
<dbReference type="InterPro" id="IPR036291">
    <property type="entry name" value="NAD(P)-bd_dom_sf"/>
</dbReference>
<accession>A0ABP5Z3T9</accession>
<proteinExistence type="inferred from homology"/>
<evidence type="ECO:0000313" key="2">
    <source>
        <dbReference type="EMBL" id="GAA2490456.1"/>
    </source>
</evidence>